<protein>
    <submittedName>
        <fullName evidence="1">Uncharacterized protein</fullName>
    </submittedName>
</protein>
<evidence type="ECO:0000313" key="2">
    <source>
        <dbReference type="Proteomes" id="UP001432060"/>
    </source>
</evidence>
<reference evidence="1" key="1">
    <citation type="submission" date="2022-10" db="EMBL/GenBank/DDBJ databases">
        <title>The complete genomes of actinobacterial strains from the NBC collection.</title>
        <authorList>
            <person name="Joergensen T.S."/>
            <person name="Alvarez Arevalo M."/>
            <person name="Sterndorff E.B."/>
            <person name="Faurdal D."/>
            <person name="Vuksanovic O."/>
            <person name="Mourched A.-S."/>
            <person name="Charusanti P."/>
            <person name="Shaw S."/>
            <person name="Blin K."/>
            <person name="Weber T."/>
        </authorList>
    </citation>
    <scope>NUCLEOTIDE SEQUENCE</scope>
    <source>
        <strain evidence="1">NBC_00668</strain>
    </source>
</reference>
<dbReference type="EMBL" id="CP109019">
    <property type="protein sequence ID" value="WUT86544.1"/>
    <property type="molecule type" value="Genomic_DNA"/>
</dbReference>
<evidence type="ECO:0000313" key="1">
    <source>
        <dbReference type="EMBL" id="WUT86544.1"/>
    </source>
</evidence>
<dbReference type="Gene3D" id="2.60.40.1180">
    <property type="entry name" value="Golgi alpha-mannosidase II"/>
    <property type="match status" value="1"/>
</dbReference>
<dbReference type="SUPFAM" id="SSF51445">
    <property type="entry name" value="(Trans)glycosidases"/>
    <property type="match status" value="1"/>
</dbReference>
<dbReference type="SUPFAM" id="SSF69322">
    <property type="entry name" value="Tricorn protease domain 2"/>
    <property type="match status" value="1"/>
</dbReference>
<dbReference type="Proteomes" id="UP001432060">
    <property type="component" value="Chromosome"/>
</dbReference>
<dbReference type="Gene3D" id="3.20.20.80">
    <property type="entry name" value="Glycosidases"/>
    <property type="match status" value="1"/>
</dbReference>
<dbReference type="RefSeq" id="WP_329402972.1">
    <property type="nucleotide sequence ID" value="NZ_CP109019.1"/>
</dbReference>
<gene>
    <name evidence="1" type="ORF">OG515_32265</name>
</gene>
<proteinExistence type="predicted"/>
<dbReference type="Gene3D" id="2.130.10.10">
    <property type="entry name" value="YVTN repeat-like/Quinoprotein amine dehydrogenase"/>
    <property type="match status" value="1"/>
</dbReference>
<sequence length="964" mass="103334">MTQPEAPQAHLPPRSGRTMEEYIPGLARSRPQLVRLAECLSLAAGVERPLLRRARLRFLPRSSAGLEAELWFSPLVEAASEHSLVLDPAAAAVLRRRLALRPRPFVQDVRDMMVEAHLGAQPVARWFEDLLWADLYPATSTPEYIEEQLRRVLHAVTATGDAGDEIGRWALHYVPRLPSGVRRYDDAWRIQVASSERLGLAPPVDHFPRPPGATAAARALVQRDIPVGVVARSDGLVLSRPPVEGARTVLAAGVRTARVEAASLLAPQSPPVRLELVDDQSVHLPFAVVQRLSVSGEPVQGIAHAGAAYEVAVAAGAEVRVRYAVLLGDCTIVLHADDGTERGRLPSEDGGLPRKSLSLSADGAALAWIEGGTAITYEVPSGRMEAHERAWDAALFVRFASRHTTGFVQFGIGDGQFLLDRGRGLLRTVNGGEPTPVRALWLSQDGECAAFIDGSGVLRIYGPAELEGASAPDVTAVTSTADAESLAWAHADGTVYVRVIGDDQRLVDCGAAPWQITSLAMSEDGRWITAVGGDSRLLLWELVDGASVPHVRRLNFCADRVFALPGGEWAVSGTGGPVELTTDDGRQYVITPDTEALSHPVDVPGWIRGEVIAVVRAGRDPFTFVDLAESMASVRAAGVTCLAVGPITPTVSGDVEGIPDGEEIPDSLGDFGGFASLLMSAHHHGVRIVVDMDLRAVYAVGRILNSMRQWLDHDVDGLRLVGDRRLDADVLRDVRHLLDGYDDRVLLGPHTTGLPATADSDFGATGAFAACDVVVRALEGELITGMTEDALVRKSLVNAQLPLGAARPGALWGHLLPDYPTSPGRTALALRVLLGLPGCPIVPLSLLQSQYPEVSRMLELRRDHLALSRGDCHELPLPRPYLHGFVRRHGDEIVLCVANTGSDREVVHVTPDDLGATGDARLLDLFDGTVTPCSDDIPATVAVEGVAVRWYRLLPIPRTSGPGA</sequence>
<dbReference type="CDD" id="cd00551">
    <property type="entry name" value="AmyAc_family"/>
    <property type="match status" value="1"/>
</dbReference>
<dbReference type="InterPro" id="IPR013780">
    <property type="entry name" value="Glyco_hydro_b"/>
</dbReference>
<keyword evidence="2" id="KW-1185">Reference proteome</keyword>
<name>A0ABZ1XSL8_9ACTN</name>
<dbReference type="InterPro" id="IPR017853">
    <property type="entry name" value="GH"/>
</dbReference>
<dbReference type="InterPro" id="IPR015943">
    <property type="entry name" value="WD40/YVTN_repeat-like_dom_sf"/>
</dbReference>
<organism evidence="1 2">
    <name type="scientific">Streptomyces melanogenes</name>
    <dbReference type="NCBI Taxonomy" id="67326"/>
    <lineage>
        <taxon>Bacteria</taxon>
        <taxon>Bacillati</taxon>
        <taxon>Actinomycetota</taxon>
        <taxon>Actinomycetes</taxon>
        <taxon>Kitasatosporales</taxon>
        <taxon>Streptomycetaceae</taxon>
        <taxon>Streptomyces</taxon>
    </lineage>
</organism>
<accession>A0ABZ1XSL8</accession>